<evidence type="ECO:0000256" key="4">
    <source>
        <dbReference type="SAM" id="Coils"/>
    </source>
</evidence>
<feature type="coiled-coil region" evidence="4">
    <location>
        <begin position="385"/>
        <end position="412"/>
    </location>
</feature>
<proteinExistence type="inferred from homology"/>
<reference evidence="9" key="1">
    <citation type="submission" date="2016-10" db="EMBL/GenBank/DDBJ databases">
        <authorList>
            <person name="Varghese N."/>
            <person name="Submissions S."/>
        </authorList>
    </citation>
    <scope>NUCLEOTIDE SEQUENCE [LARGE SCALE GENOMIC DNA]</scope>
    <source>
        <strain evidence="9">DSM 13234</strain>
    </source>
</reference>
<dbReference type="GO" id="GO:0016020">
    <property type="term" value="C:membrane"/>
    <property type="evidence" value="ECO:0007669"/>
    <property type="project" value="InterPro"/>
</dbReference>
<dbReference type="PROSITE" id="PS50111">
    <property type="entry name" value="CHEMOTAXIS_TRANSDUC_2"/>
    <property type="match status" value="1"/>
</dbReference>
<dbReference type="OrthoDB" id="2489132at2"/>
<feature type="domain" description="HAMP" evidence="7">
    <location>
        <begin position="340"/>
        <end position="393"/>
    </location>
</feature>
<dbReference type="PANTHER" id="PTHR32089">
    <property type="entry name" value="METHYL-ACCEPTING CHEMOTAXIS PROTEIN MCPB"/>
    <property type="match status" value="1"/>
</dbReference>
<dbReference type="PROSITE" id="PS50885">
    <property type="entry name" value="HAMP"/>
    <property type="match status" value="1"/>
</dbReference>
<dbReference type="AlphaFoldDB" id="A0A1H6HXD2"/>
<dbReference type="InterPro" id="IPR003660">
    <property type="entry name" value="HAMP_dom"/>
</dbReference>
<evidence type="ECO:0000259" key="6">
    <source>
        <dbReference type="PROSITE" id="PS50111"/>
    </source>
</evidence>
<keyword evidence="5" id="KW-1133">Transmembrane helix</keyword>
<protein>
    <submittedName>
        <fullName evidence="8">Methyl-accepting chemotaxis protein</fullName>
    </submittedName>
</protein>
<keyword evidence="1 3" id="KW-0807">Transducer</keyword>
<evidence type="ECO:0000256" key="2">
    <source>
        <dbReference type="ARBA" id="ARBA00029447"/>
    </source>
</evidence>
<keyword evidence="5" id="KW-0812">Transmembrane</keyword>
<dbReference type="CDD" id="cd06225">
    <property type="entry name" value="HAMP"/>
    <property type="match status" value="1"/>
</dbReference>
<evidence type="ECO:0000256" key="3">
    <source>
        <dbReference type="PROSITE-ProRule" id="PRU00284"/>
    </source>
</evidence>
<sequence>MSRSDLACKMLFRAKVFSYLGGPVFHNLRLSIKLALLSVVFILPVLFLAGLYLTQAAKDIDFAAKERQGVAYLNRLAELEVGLVALQLHAETASLLPPMVDAVLRQDAELGKTMGTGDTILPLKQALTAATLPHPTVADIEAAVVATRGVIARVGDGSNLILDPDLDSYYAMDVAVVKLPELIEGAAKVYWAALPVAGDENRTIAGLAELLSRIGDFRSVVEGVAASLESGYRGNPDQQMAAALQAPHAALAKTAQAYLTELQAVATQDRGTPQTSPTRLTALQHDVLIRADALWRASRGELDRLLRQRGETFTQARMHNLGLAFAVVLLAMAMAVGVGRSVSHPLLRLNRTMVQLAGGDRQIEIPYTARQDEVGTMARALSVFKDKLEEAAALAERERADLIRREQRAQALLDLTHSFDQSVESVLVALEGAAANMTQASGEISSSVENTTQTASEVGDAVTQASQTIQMMATAAEELSSSISEIGRQVAQSEAIATMAAAEASNANDIVTGLTSATGNIGAVVTLIREIASQTNLLALNATIEAAKAGESGKGFSVVAGEVKILAAQTAKATEEIARQVEAMQTVSQRAVDTILGIKDTIEDMKEISVAIAAAVEQQGAATAEIARNTELAAGGTAEMAGGVDEVGRAARQTGAVAGNVAHAASGLGTEAGKLKQCVGEFLGNVRSL</sequence>
<organism evidence="8 9">
    <name type="scientific">Magnetospirillum fulvum</name>
    <name type="common">Rhodospirillum fulvum</name>
    <dbReference type="NCBI Taxonomy" id="1082"/>
    <lineage>
        <taxon>Bacteria</taxon>
        <taxon>Pseudomonadati</taxon>
        <taxon>Pseudomonadota</taxon>
        <taxon>Alphaproteobacteria</taxon>
        <taxon>Rhodospirillales</taxon>
        <taxon>Rhodospirillaceae</taxon>
        <taxon>Magnetospirillum</taxon>
    </lineage>
</organism>
<dbReference type="PANTHER" id="PTHR32089:SF112">
    <property type="entry name" value="LYSOZYME-LIKE PROTEIN-RELATED"/>
    <property type="match status" value="1"/>
</dbReference>
<dbReference type="Gene3D" id="1.10.287.950">
    <property type="entry name" value="Methyl-accepting chemotaxis protein"/>
    <property type="match status" value="1"/>
</dbReference>
<dbReference type="Pfam" id="PF00015">
    <property type="entry name" value="MCPsignal"/>
    <property type="match status" value="1"/>
</dbReference>
<evidence type="ECO:0000313" key="9">
    <source>
        <dbReference type="Proteomes" id="UP000182983"/>
    </source>
</evidence>
<dbReference type="Pfam" id="PF00672">
    <property type="entry name" value="HAMP"/>
    <property type="match status" value="1"/>
</dbReference>
<dbReference type="Gene3D" id="6.10.340.10">
    <property type="match status" value="1"/>
</dbReference>
<feature type="transmembrane region" description="Helical" evidence="5">
    <location>
        <begin position="34"/>
        <end position="53"/>
    </location>
</feature>
<gene>
    <name evidence="8" type="ORF">SAMN04244559_02169</name>
</gene>
<evidence type="ECO:0000256" key="1">
    <source>
        <dbReference type="ARBA" id="ARBA00023224"/>
    </source>
</evidence>
<evidence type="ECO:0000313" key="8">
    <source>
        <dbReference type="EMBL" id="SEH40889.1"/>
    </source>
</evidence>
<keyword evidence="9" id="KW-1185">Reference proteome</keyword>
<feature type="domain" description="Methyl-accepting transducer" evidence="6">
    <location>
        <begin position="433"/>
        <end position="669"/>
    </location>
</feature>
<name>A0A1H6HXD2_MAGFU</name>
<dbReference type="GO" id="GO:0007165">
    <property type="term" value="P:signal transduction"/>
    <property type="evidence" value="ECO:0007669"/>
    <property type="project" value="UniProtKB-KW"/>
</dbReference>
<dbReference type="EMBL" id="FNWO01000008">
    <property type="protein sequence ID" value="SEH40889.1"/>
    <property type="molecule type" value="Genomic_DNA"/>
</dbReference>
<accession>A0A1H6HXD2</accession>
<evidence type="ECO:0000259" key="7">
    <source>
        <dbReference type="PROSITE" id="PS50885"/>
    </source>
</evidence>
<keyword evidence="5" id="KW-0472">Membrane</keyword>
<evidence type="ECO:0000256" key="5">
    <source>
        <dbReference type="SAM" id="Phobius"/>
    </source>
</evidence>
<dbReference type="SUPFAM" id="SSF58104">
    <property type="entry name" value="Methyl-accepting chemotaxis protein (MCP) signaling domain"/>
    <property type="match status" value="1"/>
</dbReference>
<dbReference type="Proteomes" id="UP000182983">
    <property type="component" value="Unassembled WGS sequence"/>
</dbReference>
<dbReference type="SMART" id="SM00283">
    <property type="entry name" value="MA"/>
    <property type="match status" value="1"/>
</dbReference>
<dbReference type="SMART" id="SM00304">
    <property type="entry name" value="HAMP"/>
    <property type="match status" value="2"/>
</dbReference>
<keyword evidence="4" id="KW-0175">Coiled coil</keyword>
<feature type="transmembrane region" description="Helical" evidence="5">
    <location>
        <begin position="321"/>
        <end position="343"/>
    </location>
</feature>
<dbReference type="InterPro" id="IPR004089">
    <property type="entry name" value="MCPsignal_dom"/>
</dbReference>
<comment type="similarity">
    <text evidence="2">Belongs to the methyl-accepting chemotaxis (MCP) protein family.</text>
</comment>